<evidence type="ECO:0000313" key="1">
    <source>
        <dbReference type="EMBL" id="PPQ79752.1"/>
    </source>
</evidence>
<organism evidence="1 2">
    <name type="scientific">Psilocybe cyanescens</name>
    <dbReference type="NCBI Taxonomy" id="93625"/>
    <lineage>
        <taxon>Eukaryota</taxon>
        <taxon>Fungi</taxon>
        <taxon>Dikarya</taxon>
        <taxon>Basidiomycota</taxon>
        <taxon>Agaricomycotina</taxon>
        <taxon>Agaricomycetes</taxon>
        <taxon>Agaricomycetidae</taxon>
        <taxon>Agaricales</taxon>
        <taxon>Agaricineae</taxon>
        <taxon>Strophariaceae</taxon>
        <taxon>Psilocybe</taxon>
    </lineage>
</organism>
<dbReference type="InParanoid" id="A0A409WMP4"/>
<comment type="caution">
    <text evidence="1">The sequence shown here is derived from an EMBL/GenBank/DDBJ whole genome shotgun (WGS) entry which is preliminary data.</text>
</comment>
<name>A0A409WMP4_PSICY</name>
<dbReference type="STRING" id="93625.A0A409WMP4"/>
<gene>
    <name evidence="1" type="ORF">CVT25_003314</name>
</gene>
<reference evidence="1 2" key="1">
    <citation type="journal article" date="2018" name="Evol. Lett.">
        <title>Horizontal gene cluster transfer increased hallucinogenic mushroom diversity.</title>
        <authorList>
            <person name="Reynolds H.T."/>
            <person name="Vijayakumar V."/>
            <person name="Gluck-Thaler E."/>
            <person name="Korotkin H.B."/>
            <person name="Matheny P.B."/>
            <person name="Slot J.C."/>
        </authorList>
    </citation>
    <scope>NUCLEOTIDE SEQUENCE [LARGE SCALE GENOMIC DNA]</scope>
    <source>
        <strain evidence="1 2">2631</strain>
    </source>
</reference>
<dbReference type="OrthoDB" id="3260546at2759"/>
<keyword evidence="2" id="KW-1185">Reference proteome</keyword>
<dbReference type="EMBL" id="NHYD01003365">
    <property type="protein sequence ID" value="PPQ79752.1"/>
    <property type="molecule type" value="Genomic_DNA"/>
</dbReference>
<dbReference type="Proteomes" id="UP000283269">
    <property type="component" value="Unassembled WGS sequence"/>
</dbReference>
<proteinExistence type="predicted"/>
<protein>
    <submittedName>
        <fullName evidence="1">Uncharacterized protein</fullName>
    </submittedName>
</protein>
<accession>A0A409WMP4</accession>
<sequence>MSTMPGRNHHSAPKFDRAPASLVRFLDKVHCLAANCLLTEQETIDHALAYTPTEDYNLWALQPAAAGGNWTAFKTAMIWLYPGASGNRKYSVNDLQNLIEEQVSVPMKTQNQFGEYYRAFLKISMFLKAKDCLTDREISNMFFQGFPLEFRREVREQLCLQNPQHHPDDPWTLDDISDAAIFVLSQHPSGGGITTVAQQNTTIVGHQATVKQEVFNVASLGKAFNNVNLVKAVALLMQKMNQNGGPVPASNTQPSGPNFIPRNNDCTFCSDSTHYMNNCASLMDYLKKG</sequence>
<evidence type="ECO:0000313" key="2">
    <source>
        <dbReference type="Proteomes" id="UP000283269"/>
    </source>
</evidence>
<dbReference type="AlphaFoldDB" id="A0A409WMP4"/>